<evidence type="ECO:0000259" key="4">
    <source>
        <dbReference type="Pfam" id="PF00703"/>
    </source>
</evidence>
<dbReference type="PANTHER" id="PTHR42732">
    <property type="entry name" value="BETA-GALACTOSIDASE"/>
    <property type="match status" value="1"/>
</dbReference>
<evidence type="ECO:0000313" key="10">
    <source>
        <dbReference type="Proteomes" id="UP001223079"/>
    </source>
</evidence>
<dbReference type="SUPFAM" id="SSF49303">
    <property type="entry name" value="beta-Galactosidase/glucuronidase domain"/>
    <property type="match status" value="1"/>
</dbReference>
<evidence type="ECO:0000259" key="8">
    <source>
        <dbReference type="Pfam" id="PF18565"/>
    </source>
</evidence>
<dbReference type="Gene3D" id="2.60.40.10">
    <property type="entry name" value="Immunoglobulins"/>
    <property type="match status" value="3"/>
</dbReference>
<proteinExistence type="inferred from homology"/>
<dbReference type="PRINTS" id="PR00132">
    <property type="entry name" value="GLHYDRLASE2"/>
</dbReference>
<evidence type="ECO:0000259" key="7">
    <source>
        <dbReference type="Pfam" id="PF16355"/>
    </source>
</evidence>
<dbReference type="InterPro" id="IPR051913">
    <property type="entry name" value="GH2_Domain-Containing"/>
</dbReference>
<dbReference type="InterPro" id="IPR006102">
    <property type="entry name" value="Ig-like_GH2"/>
</dbReference>
<dbReference type="EMBL" id="JAUSTM010000003">
    <property type="protein sequence ID" value="MDQ0221840.1"/>
    <property type="molecule type" value="Genomic_DNA"/>
</dbReference>
<dbReference type="RefSeq" id="WP_307121072.1">
    <property type="nucleotide sequence ID" value="NZ_JAUSTM010000003.1"/>
</dbReference>
<comment type="caution">
    <text evidence="9">The sequence shown here is derived from an EMBL/GenBank/DDBJ whole genome shotgun (WGS) entry which is preliminary data.</text>
</comment>
<keyword evidence="3 9" id="KW-0326">Glycosidase</keyword>
<evidence type="ECO:0000259" key="5">
    <source>
        <dbReference type="Pfam" id="PF02836"/>
    </source>
</evidence>
<dbReference type="Pfam" id="PF18565">
    <property type="entry name" value="Glyco_hydro2_C5"/>
    <property type="match status" value="1"/>
</dbReference>
<dbReference type="GO" id="GO:0004565">
    <property type="term" value="F:beta-galactosidase activity"/>
    <property type="evidence" value="ECO:0007669"/>
    <property type="project" value="UniProtKB-EC"/>
</dbReference>
<evidence type="ECO:0000313" key="9">
    <source>
        <dbReference type="EMBL" id="MDQ0221840.1"/>
    </source>
</evidence>
<feature type="domain" description="Glycoside hydrolase family 2 catalytic" evidence="5">
    <location>
        <begin position="277"/>
        <end position="439"/>
    </location>
</feature>
<comment type="similarity">
    <text evidence="1">Belongs to the glycosyl hydrolase 2 family.</text>
</comment>
<feature type="domain" description="Glycoside hydrolase family 2" evidence="8">
    <location>
        <begin position="728"/>
        <end position="827"/>
    </location>
</feature>
<dbReference type="InterPro" id="IPR036156">
    <property type="entry name" value="Beta-gal/glucu_dom_sf"/>
</dbReference>
<evidence type="ECO:0000256" key="1">
    <source>
        <dbReference type="ARBA" id="ARBA00007401"/>
    </source>
</evidence>
<evidence type="ECO:0000259" key="6">
    <source>
        <dbReference type="Pfam" id="PF02837"/>
    </source>
</evidence>
<reference evidence="9 10" key="1">
    <citation type="submission" date="2023-07" db="EMBL/GenBank/DDBJ databases">
        <title>Genomic Encyclopedia of Type Strains, Phase IV (KMG-IV): sequencing the most valuable type-strain genomes for metagenomic binning, comparative biology and taxonomic classification.</title>
        <authorList>
            <person name="Goeker M."/>
        </authorList>
    </citation>
    <scope>NUCLEOTIDE SEQUENCE [LARGE SCALE GENOMIC DNA]</scope>
    <source>
        <strain evidence="9 10">DSM 105143</strain>
    </source>
</reference>
<evidence type="ECO:0000256" key="3">
    <source>
        <dbReference type="ARBA" id="ARBA00023295"/>
    </source>
</evidence>
<feature type="domain" description="Glycoside hydrolase family 2 immunoglobulin-like beta-sandwich" evidence="4">
    <location>
        <begin position="163"/>
        <end position="268"/>
    </location>
</feature>
<protein>
    <submittedName>
        <fullName evidence="9">Beta-galactosidase</fullName>
        <ecNumber evidence="9">3.2.1.23</ecNumber>
    </submittedName>
</protein>
<accession>A0ABT9YRV2</accession>
<dbReference type="SUPFAM" id="SSF49785">
    <property type="entry name" value="Galactose-binding domain-like"/>
    <property type="match status" value="1"/>
</dbReference>
<sequence length="834" mass="93248">MLNVNWNSDWLFSKSEINIFDPTANGGDVETVHLPHDAMILEKRTEDTKNKHQTGFYPGGIYYYNKNFFVPEDWASKTAIVEFEGVYTNARIFVNGDFAGGCKNGYKTFSICLDEFLKYGQENTIKVVVNNSMEQNSRWYSGSGIYRPVHLHLANLTHIELHGVKIDTPEVSKNVATVLVRTKINHQEKLTKKVLLKTTIFDSNAEKVNEIITPVTLFGFTSEIFSQRFVIKNPQLWDVETPHLYHAKIEIVEGTELLDSSTENFGIRSLSLDSEEGLKLNGKPTKLRGACIHHDNGVIGAATFADAEERRVKQLKEAGFNSIRSSHHPISKSMLEACDRYGMLVLDELSDMWTRSKNINDYSNDFLENWESDVEALVEKDYNHPSVIMYITGNEIQEAGTPKGAKLNRDIHSKFKVLDPSRYTTSAINGLIAAMDKMGEIMAHIMGVSLEELAAQQAQAQEANNSGEGSDQANSMQNILRGPLADAFAVDSILSETLEEFTAATDVAGYNYLTARHEIEHDSHPNRVVLGTETFPVDIAKLWRIVEENSHVIGDMTWTGYDYLGEAGIGIFYYDGRMGFMPNWQSSVAYIGDIDITGFRRPISYYREIVFGLRKAPFIAVERLNRKGQTPNQTAWMWKDNIASWTWNGFEGEVTNVDVLSNSPTIELFLNGRSLGQKATGEREEYIATYEVPYEKGELLAVSYDSAGNETGRDYLVTADKASQVSVDISKSILRNNSEDLAYLDISLVDDSGLFNNQDSKIVNVEVTGAGTLQGFGSANPEIISHYQDNSCETFDGKVLAVIRAGQELGNIFVKIQAEGFATKEVEIEVKSIC</sequence>
<evidence type="ECO:0000256" key="2">
    <source>
        <dbReference type="ARBA" id="ARBA00022801"/>
    </source>
</evidence>
<dbReference type="Pfam" id="PF02836">
    <property type="entry name" value="Glyco_hydro_2_C"/>
    <property type="match status" value="1"/>
</dbReference>
<dbReference type="Gene3D" id="3.20.20.80">
    <property type="entry name" value="Glycosidases"/>
    <property type="match status" value="1"/>
</dbReference>
<gene>
    <name evidence="9" type="ORF">J2S23_000376</name>
</gene>
<dbReference type="EC" id="3.2.1.23" evidence="9"/>
<dbReference type="Pfam" id="PF16355">
    <property type="entry name" value="DUF4982"/>
    <property type="match status" value="1"/>
</dbReference>
<dbReference type="InterPro" id="IPR032311">
    <property type="entry name" value="DUF4982"/>
</dbReference>
<keyword evidence="10" id="KW-1185">Reference proteome</keyword>
<dbReference type="InterPro" id="IPR013783">
    <property type="entry name" value="Ig-like_fold"/>
</dbReference>
<dbReference type="InterPro" id="IPR006103">
    <property type="entry name" value="Glyco_hydro_2_cat"/>
</dbReference>
<feature type="domain" description="DUF4982" evidence="7">
    <location>
        <begin position="652"/>
        <end position="711"/>
    </location>
</feature>
<dbReference type="SUPFAM" id="SSF51445">
    <property type="entry name" value="(Trans)glycosidases"/>
    <property type="match status" value="1"/>
</dbReference>
<keyword evidence="2 9" id="KW-0378">Hydrolase</keyword>
<dbReference type="Pfam" id="PF00703">
    <property type="entry name" value="Glyco_hydro_2"/>
    <property type="match status" value="1"/>
</dbReference>
<dbReference type="Proteomes" id="UP001223079">
    <property type="component" value="Unassembled WGS sequence"/>
</dbReference>
<dbReference type="InterPro" id="IPR008979">
    <property type="entry name" value="Galactose-bd-like_sf"/>
</dbReference>
<dbReference type="InterPro" id="IPR017853">
    <property type="entry name" value="GH"/>
</dbReference>
<feature type="domain" description="Glycosyl hydrolases family 2 sugar binding" evidence="6">
    <location>
        <begin position="62"/>
        <end position="151"/>
    </location>
</feature>
<dbReference type="Gene3D" id="2.60.120.260">
    <property type="entry name" value="Galactose-binding domain-like"/>
    <property type="match status" value="1"/>
</dbReference>
<organism evidence="9 10">
    <name type="scientific">Streptococcus moroccensis</name>
    <dbReference type="NCBI Taxonomy" id="1451356"/>
    <lineage>
        <taxon>Bacteria</taxon>
        <taxon>Bacillati</taxon>
        <taxon>Bacillota</taxon>
        <taxon>Bacilli</taxon>
        <taxon>Lactobacillales</taxon>
        <taxon>Streptococcaceae</taxon>
        <taxon>Streptococcus</taxon>
    </lineage>
</organism>
<dbReference type="PANTHER" id="PTHR42732:SF1">
    <property type="entry name" value="BETA-MANNOSIDASE"/>
    <property type="match status" value="1"/>
</dbReference>
<name>A0ABT9YRV2_9STRE</name>
<dbReference type="Pfam" id="PF02837">
    <property type="entry name" value="Glyco_hydro_2_N"/>
    <property type="match status" value="1"/>
</dbReference>
<dbReference type="InterPro" id="IPR040605">
    <property type="entry name" value="Glyco_hydro2_dom5"/>
</dbReference>
<dbReference type="InterPro" id="IPR006104">
    <property type="entry name" value="Glyco_hydro_2_N"/>
</dbReference>
<dbReference type="InterPro" id="IPR006101">
    <property type="entry name" value="Glyco_hydro_2"/>
</dbReference>